<evidence type="ECO:0000313" key="2">
    <source>
        <dbReference type="Proteomes" id="UP001062846"/>
    </source>
</evidence>
<dbReference type="Proteomes" id="UP001062846">
    <property type="component" value="Chromosome 3"/>
</dbReference>
<reference evidence="1" key="1">
    <citation type="submission" date="2022-02" db="EMBL/GenBank/DDBJ databases">
        <title>Plant Genome Project.</title>
        <authorList>
            <person name="Zhang R.-G."/>
        </authorList>
    </citation>
    <scope>NUCLEOTIDE SEQUENCE</scope>
    <source>
        <strain evidence="1">AT1</strain>
    </source>
</reference>
<comment type="caution">
    <text evidence="1">The sequence shown here is derived from an EMBL/GenBank/DDBJ whole genome shotgun (WGS) entry which is preliminary data.</text>
</comment>
<keyword evidence="2" id="KW-1185">Reference proteome</keyword>
<organism evidence="1 2">
    <name type="scientific">Rhododendron molle</name>
    <name type="common">Chinese azalea</name>
    <name type="synonym">Azalea mollis</name>
    <dbReference type="NCBI Taxonomy" id="49168"/>
    <lineage>
        <taxon>Eukaryota</taxon>
        <taxon>Viridiplantae</taxon>
        <taxon>Streptophyta</taxon>
        <taxon>Embryophyta</taxon>
        <taxon>Tracheophyta</taxon>
        <taxon>Spermatophyta</taxon>
        <taxon>Magnoliopsida</taxon>
        <taxon>eudicotyledons</taxon>
        <taxon>Gunneridae</taxon>
        <taxon>Pentapetalae</taxon>
        <taxon>asterids</taxon>
        <taxon>Ericales</taxon>
        <taxon>Ericaceae</taxon>
        <taxon>Ericoideae</taxon>
        <taxon>Rhodoreae</taxon>
        <taxon>Rhododendron</taxon>
    </lineage>
</organism>
<gene>
    <name evidence="1" type="ORF">RHMOL_Rhmol03G0218800</name>
</gene>
<dbReference type="EMBL" id="CM046390">
    <property type="protein sequence ID" value="KAI8564902.1"/>
    <property type="molecule type" value="Genomic_DNA"/>
</dbReference>
<name>A0ACC0PIQ5_RHOML</name>
<accession>A0ACC0PIQ5</accession>
<sequence>MARWVGGFVAHCGWNSVLEAIWAGVPMVAWPLYAEQRFNRVLMVEELNVALPMKESSEDRFVSAAEVEKRVKELMDSEEGNSVRMQVLKMKAGCCNGGNERGRVI</sequence>
<protein>
    <submittedName>
        <fullName evidence="1">Uncharacterized protein</fullName>
    </submittedName>
</protein>
<proteinExistence type="predicted"/>
<evidence type="ECO:0000313" key="1">
    <source>
        <dbReference type="EMBL" id="KAI8564902.1"/>
    </source>
</evidence>